<dbReference type="RefSeq" id="WP_102843068.1">
    <property type="nucleotide sequence ID" value="NZ_PDZR01000005.1"/>
</dbReference>
<feature type="signal peptide" evidence="3">
    <location>
        <begin position="1"/>
        <end position="19"/>
    </location>
</feature>
<feature type="coiled-coil region" evidence="2">
    <location>
        <begin position="138"/>
        <end position="165"/>
    </location>
</feature>
<dbReference type="GO" id="GO:0015562">
    <property type="term" value="F:efflux transmembrane transporter activity"/>
    <property type="evidence" value="ECO:0007669"/>
    <property type="project" value="TreeGrafter"/>
</dbReference>
<dbReference type="SUPFAM" id="SSF111369">
    <property type="entry name" value="HlyD-like secretion proteins"/>
    <property type="match status" value="1"/>
</dbReference>
<comment type="similarity">
    <text evidence="1">Belongs to the membrane fusion protein (MFP) (TC 8.A.1) family.</text>
</comment>
<sequence>MPSRRFLFLAAAAVALALAACTPETEADPRQSERFVQIYTVQPAEGGERIFTGLIAARVESNLGFRVAGKVVERLVDLGDAVKAGQPLMRIDRNDLDLAVAAREKAAAAAKAIAVQAVADEARYATLRKSGWSTQQKYESAKAALDSASAQLAAAEADAQVARNESGYSLLVADSDGTIVETLAEPGQVVARGQTVIRLAHAGRREAAVDLPETLRPKLGSQAQVSLYGDARRISAGLRQLSDAADPRTRTYEARYVLGDGDPPPLGATVKVAIATPRPDAATQAPIGAIYDDGGGPGVWVLDKQNSTVSLRRVEVARIGRDMAALAGGVEAGETIIATGGQLLHEGERVRIIGEKAAMQ</sequence>
<dbReference type="Gene3D" id="2.40.30.170">
    <property type="match status" value="1"/>
</dbReference>
<dbReference type="OrthoDB" id="9813967at2"/>
<dbReference type="InterPro" id="IPR006311">
    <property type="entry name" value="TAT_signal"/>
</dbReference>
<dbReference type="PROSITE" id="PS51257">
    <property type="entry name" value="PROKAR_LIPOPROTEIN"/>
    <property type="match status" value="1"/>
</dbReference>
<feature type="chain" id="PRO_5014382886" evidence="3">
    <location>
        <begin position="20"/>
        <end position="360"/>
    </location>
</feature>
<evidence type="ECO:0000256" key="1">
    <source>
        <dbReference type="ARBA" id="ARBA00009477"/>
    </source>
</evidence>
<keyword evidence="3" id="KW-0732">Signal</keyword>
<proteinExistence type="inferred from homology"/>
<name>A0A2J7TJ19_METSI</name>
<protein>
    <submittedName>
        <fullName evidence="4">Efflux transporter periplasmic adaptor subunit</fullName>
    </submittedName>
</protein>
<dbReference type="Gene3D" id="2.40.420.20">
    <property type="match status" value="1"/>
</dbReference>
<dbReference type="PANTHER" id="PTHR30469">
    <property type="entry name" value="MULTIDRUG RESISTANCE PROTEIN MDTA"/>
    <property type="match status" value="1"/>
</dbReference>
<dbReference type="PANTHER" id="PTHR30469:SF18">
    <property type="entry name" value="RESISTANCE-NODULATION-CELL DIVISION (RND) EFFLUX MEMBRANE FUSION PROTEIN-RELATED"/>
    <property type="match status" value="1"/>
</dbReference>
<dbReference type="EMBL" id="PDZR01000005">
    <property type="protein sequence ID" value="PNG26773.1"/>
    <property type="molecule type" value="Genomic_DNA"/>
</dbReference>
<reference evidence="4 5" key="1">
    <citation type="submission" date="2017-10" db="EMBL/GenBank/DDBJ databases">
        <title>Genome announcement of Methylocella silvestris TVC from permafrost.</title>
        <authorList>
            <person name="Wang J."/>
            <person name="Geng K."/>
            <person name="Ul-Haque F."/>
            <person name="Crombie A.T."/>
            <person name="Street L.E."/>
            <person name="Wookey P.A."/>
            <person name="Murrell J.C."/>
            <person name="Pratscher J."/>
        </authorList>
    </citation>
    <scope>NUCLEOTIDE SEQUENCE [LARGE SCALE GENOMIC DNA]</scope>
    <source>
        <strain evidence="4 5">TVC</strain>
    </source>
</reference>
<dbReference type="NCBIfam" id="TIGR01730">
    <property type="entry name" value="RND_mfp"/>
    <property type="match status" value="1"/>
</dbReference>
<evidence type="ECO:0000313" key="4">
    <source>
        <dbReference type="EMBL" id="PNG26773.1"/>
    </source>
</evidence>
<keyword evidence="2" id="KW-0175">Coiled coil</keyword>
<dbReference type="GO" id="GO:1990281">
    <property type="term" value="C:efflux pump complex"/>
    <property type="evidence" value="ECO:0007669"/>
    <property type="project" value="TreeGrafter"/>
</dbReference>
<gene>
    <name evidence="4" type="ORF">CR492_07285</name>
</gene>
<dbReference type="InterPro" id="IPR006143">
    <property type="entry name" value="RND_pump_MFP"/>
</dbReference>
<dbReference type="PROSITE" id="PS51318">
    <property type="entry name" value="TAT"/>
    <property type="match status" value="1"/>
</dbReference>
<evidence type="ECO:0000313" key="5">
    <source>
        <dbReference type="Proteomes" id="UP000236286"/>
    </source>
</evidence>
<comment type="caution">
    <text evidence="4">The sequence shown here is derived from an EMBL/GenBank/DDBJ whole genome shotgun (WGS) entry which is preliminary data.</text>
</comment>
<accession>A0A2J7TJ19</accession>
<dbReference type="Proteomes" id="UP000236286">
    <property type="component" value="Unassembled WGS sequence"/>
</dbReference>
<evidence type="ECO:0000256" key="3">
    <source>
        <dbReference type="SAM" id="SignalP"/>
    </source>
</evidence>
<dbReference type="AlphaFoldDB" id="A0A2J7TJ19"/>
<dbReference type="Gene3D" id="2.40.50.100">
    <property type="match status" value="1"/>
</dbReference>
<dbReference type="Gene3D" id="1.10.287.470">
    <property type="entry name" value="Helix hairpin bin"/>
    <property type="match status" value="1"/>
</dbReference>
<organism evidence="4 5">
    <name type="scientific">Methylocella silvestris</name>
    <dbReference type="NCBI Taxonomy" id="199596"/>
    <lineage>
        <taxon>Bacteria</taxon>
        <taxon>Pseudomonadati</taxon>
        <taxon>Pseudomonadota</taxon>
        <taxon>Alphaproteobacteria</taxon>
        <taxon>Hyphomicrobiales</taxon>
        <taxon>Beijerinckiaceae</taxon>
        <taxon>Methylocella</taxon>
    </lineage>
</organism>
<evidence type="ECO:0000256" key="2">
    <source>
        <dbReference type="SAM" id="Coils"/>
    </source>
</evidence>